<sequence length="174" mass="19518">MLLDPTLSEALTSHPPSTTEESDDELGEKAIDVTTGAECVARIEMASLVLGGYDDHSIWIFVKCDPSWRRKHDIYLVRNTRKPLIQNQEFQKERLSKIGEKFNIIQRSKLQFMALNNILGDSKCDGLSDVMVEMTLVDDTSTLVPYKIKGDKEAEIEGGGEEKIDIDNAGSDIW</sequence>
<name>A0A9J6B7Y9_SOLCO</name>
<gene>
    <name evidence="2" type="ORF">H5410_004244</name>
</gene>
<dbReference type="EMBL" id="JACXVP010000001">
    <property type="protein sequence ID" value="KAG5632527.1"/>
    <property type="molecule type" value="Genomic_DNA"/>
</dbReference>
<accession>A0A9J6B7Y9</accession>
<evidence type="ECO:0000256" key="1">
    <source>
        <dbReference type="SAM" id="MobiDB-lite"/>
    </source>
</evidence>
<dbReference type="AlphaFoldDB" id="A0A9J6B7Y9"/>
<proteinExistence type="predicted"/>
<reference evidence="2 3" key="1">
    <citation type="submission" date="2020-09" db="EMBL/GenBank/DDBJ databases">
        <title>De no assembly of potato wild relative species, Solanum commersonii.</title>
        <authorList>
            <person name="Cho K."/>
        </authorList>
    </citation>
    <scope>NUCLEOTIDE SEQUENCE [LARGE SCALE GENOMIC DNA]</scope>
    <source>
        <strain evidence="2">LZ3.2</strain>
        <tissue evidence="2">Leaf</tissue>
    </source>
</reference>
<evidence type="ECO:0000313" key="3">
    <source>
        <dbReference type="Proteomes" id="UP000824120"/>
    </source>
</evidence>
<organism evidence="2 3">
    <name type="scientific">Solanum commersonii</name>
    <name type="common">Commerson's wild potato</name>
    <name type="synonym">Commerson's nightshade</name>
    <dbReference type="NCBI Taxonomy" id="4109"/>
    <lineage>
        <taxon>Eukaryota</taxon>
        <taxon>Viridiplantae</taxon>
        <taxon>Streptophyta</taxon>
        <taxon>Embryophyta</taxon>
        <taxon>Tracheophyta</taxon>
        <taxon>Spermatophyta</taxon>
        <taxon>Magnoliopsida</taxon>
        <taxon>eudicotyledons</taxon>
        <taxon>Gunneridae</taxon>
        <taxon>Pentapetalae</taxon>
        <taxon>asterids</taxon>
        <taxon>lamiids</taxon>
        <taxon>Solanales</taxon>
        <taxon>Solanaceae</taxon>
        <taxon>Solanoideae</taxon>
        <taxon>Solaneae</taxon>
        <taxon>Solanum</taxon>
    </lineage>
</organism>
<evidence type="ECO:0000313" key="2">
    <source>
        <dbReference type="EMBL" id="KAG5632527.1"/>
    </source>
</evidence>
<dbReference type="Proteomes" id="UP000824120">
    <property type="component" value="Chromosome 1"/>
</dbReference>
<feature type="compositionally biased region" description="Polar residues" evidence="1">
    <location>
        <begin position="9"/>
        <end position="19"/>
    </location>
</feature>
<feature type="region of interest" description="Disordered" evidence="1">
    <location>
        <begin position="1"/>
        <end position="26"/>
    </location>
</feature>
<protein>
    <submittedName>
        <fullName evidence="2">Uncharacterized protein</fullName>
    </submittedName>
</protein>
<keyword evidence="3" id="KW-1185">Reference proteome</keyword>
<comment type="caution">
    <text evidence="2">The sequence shown here is derived from an EMBL/GenBank/DDBJ whole genome shotgun (WGS) entry which is preliminary data.</text>
</comment>